<evidence type="ECO:0000313" key="3">
    <source>
        <dbReference type="Proteomes" id="UP000076408"/>
    </source>
</evidence>
<feature type="compositionally biased region" description="Basic and acidic residues" evidence="1">
    <location>
        <begin position="736"/>
        <end position="747"/>
    </location>
</feature>
<feature type="region of interest" description="Disordered" evidence="1">
    <location>
        <begin position="1106"/>
        <end position="1147"/>
    </location>
</feature>
<feature type="compositionally biased region" description="Low complexity" evidence="1">
    <location>
        <begin position="120"/>
        <end position="134"/>
    </location>
</feature>
<proteinExistence type="predicted"/>
<dbReference type="Proteomes" id="UP000076408">
    <property type="component" value="Unassembled WGS sequence"/>
</dbReference>
<feature type="region of interest" description="Disordered" evidence="1">
    <location>
        <begin position="104"/>
        <end position="134"/>
    </location>
</feature>
<feature type="region of interest" description="Disordered" evidence="1">
    <location>
        <begin position="974"/>
        <end position="1085"/>
    </location>
</feature>
<organism evidence="2 3">
    <name type="scientific">Anopheles stephensi</name>
    <name type="common">Indo-Pakistan malaria mosquito</name>
    <dbReference type="NCBI Taxonomy" id="30069"/>
    <lineage>
        <taxon>Eukaryota</taxon>
        <taxon>Metazoa</taxon>
        <taxon>Ecdysozoa</taxon>
        <taxon>Arthropoda</taxon>
        <taxon>Hexapoda</taxon>
        <taxon>Insecta</taxon>
        <taxon>Pterygota</taxon>
        <taxon>Neoptera</taxon>
        <taxon>Endopterygota</taxon>
        <taxon>Diptera</taxon>
        <taxon>Nematocera</taxon>
        <taxon>Culicoidea</taxon>
        <taxon>Culicidae</taxon>
        <taxon>Anophelinae</taxon>
        <taxon>Anopheles</taxon>
    </lineage>
</organism>
<feature type="compositionally biased region" description="Low complexity" evidence="1">
    <location>
        <begin position="1228"/>
        <end position="1250"/>
    </location>
</feature>
<accession>A0A182YIB9</accession>
<dbReference type="VEuPathDB" id="VectorBase:ASTEI08205"/>
<evidence type="ECO:0000256" key="1">
    <source>
        <dbReference type="SAM" id="MobiDB-lite"/>
    </source>
</evidence>
<feature type="compositionally biased region" description="Basic residues" evidence="1">
    <location>
        <begin position="563"/>
        <end position="572"/>
    </location>
</feature>
<keyword evidence="3" id="KW-1185">Reference proteome</keyword>
<feature type="compositionally biased region" description="Polar residues" evidence="1">
    <location>
        <begin position="1168"/>
        <end position="1191"/>
    </location>
</feature>
<feature type="region of interest" description="Disordered" evidence="1">
    <location>
        <begin position="864"/>
        <end position="924"/>
    </location>
</feature>
<protein>
    <submittedName>
        <fullName evidence="2">Uncharacterized protein</fullName>
    </submittedName>
</protein>
<feature type="region of interest" description="Disordered" evidence="1">
    <location>
        <begin position="473"/>
        <end position="615"/>
    </location>
</feature>
<feature type="compositionally biased region" description="Polar residues" evidence="1">
    <location>
        <begin position="1106"/>
        <end position="1119"/>
    </location>
</feature>
<dbReference type="STRING" id="30069.A0A182YIB9"/>
<feature type="compositionally biased region" description="Polar residues" evidence="1">
    <location>
        <begin position="1126"/>
        <end position="1140"/>
    </location>
</feature>
<feature type="compositionally biased region" description="Gly residues" evidence="1">
    <location>
        <begin position="1251"/>
        <end position="1263"/>
    </location>
</feature>
<dbReference type="Gene3D" id="3.30.160.60">
    <property type="entry name" value="Classic Zinc Finger"/>
    <property type="match status" value="1"/>
</dbReference>
<dbReference type="EnsemblMetazoa" id="ASTEI08205-RA">
    <property type="protein sequence ID" value="ASTEI08205-PA"/>
    <property type="gene ID" value="ASTEI08205"/>
</dbReference>
<dbReference type="VEuPathDB" id="VectorBase:ASTEI20_031157"/>
<reference evidence="2" key="2">
    <citation type="submission" date="2020-05" db="UniProtKB">
        <authorList>
            <consortium name="EnsemblMetazoa"/>
        </authorList>
    </citation>
    <scope>IDENTIFICATION</scope>
    <source>
        <strain evidence="2">Indian</strain>
    </source>
</reference>
<feature type="compositionally biased region" description="Polar residues" evidence="1">
    <location>
        <begin position="108"/>
        <end position="119"/>
    </location>
</feature>
<feature type="compositionally biased region" description="Low complexity" evidence="1">
    <location>
        <begin position="1048"/>
        <end position="1082"/>
    </location>
</feature>
<reference evidence="3" key="1">
    <citation type="journal article" date="2014" name="Genome Biol.">
        <title>Genome analysis of a major urban malaria vector mosquito, Anopheles stephensi.</title>
        <authorList>
            <person name="Jiang X."/>
            <person name="Peery A."/>
            <person name="Hall A.B."/>
            <person name="Sharma A."/>
            <person name="Chen X.G."/>
            <person name="Waterhouse R.M."/>
            <person name="Komissarov A."/>
            <person name="Riehle M.M."/>
            <person name="Shouche Y."/>
            <person name="Sharakhova M.V."/>
            <person name="Lawson D."/>
            <person name="Pakpour N."/>
            <person name="Arensburger P."/>
            <person name="Davidson V.L."/>
            <person name="Eiglmeier K."/>
            <person name="Emrich S."/>
            <person name="George P."/>
            <person name="Kennedy R.C."/>
            <person name="Mane S.P."/>
            <person name="Maslen G."/>
            <person name="Oringanje C."/>
            <person name="Qi Y."/>
            <person name="Settlage R."/>
            <person name="Tojo M."/>
            <person name="Tubio J.M."/>
            <person name="Unger M.F."/>
            <person name="Wang B."/>
            <person name="Vernick K.D."/>
            <person name="Ribeiro J.M."/>
            <person name="James A.A."/>
            <person name="Michel K."/>
            <person name="Riehle M.A."/>
            <person name="Luckhart S."/>
            <person name="Sharakhov I.V."/>
            <person name="Tu Z."/>
        </authorList>
    </citation>
    <scope>NUCLEOTIDE SEQUENCE [LARGE SCALE GENOMIC DNA]</scope>
    <source>
        <strain evidence="3">Indian</strain>
    </source>
</reference>
<feature type="compositionally biased region" description="Basic and acidic residues" evidence="1">
    <location>
        <begin position="553"/>
        <end position="562"/>
    </location>
</feature>
<feature type="compositionally biased region" description="Low complexity" evidence="1">
    <location>
        <begin position="317"/>
        <end position="327"/>
    </location>
</feature>
<feature type="compositionally biased region" description="Basic and acidic residues" evidence="1">
    <location>
        <begin position="592"/>
        <end position="606"/>
    </location>
</feature>
<sequence>MDLESANDTFCPGDTVARSKPETDIEQHVLGQKVKLSDGTEALVFSRTPRNKDLLFGYSCHICGVVCLYGERMLQIHIAGRKHQARLSVDVFDAEQYRASLVAKTKANPASTDSTNTATAPQSAQSNESSSSSPLARLQNVLDGYRDGPLVGLEYIIELTDSANGSEPFYSCILCNLHDNNESGITTHMISLGHRFKFLEKHYPTVRKLLAPYRNAHQENGGQVFFRVVQTVCEAIEDHHGRLTPHVYDASDFNRNRVKYAQQISFGSHFDERTGPKFVDVIDAKVLQDLAKADGGGGQAQGPPKRYRKREERDSLDSISSVSSDNSMLTISSSGDNEERGRQRQRSPLNGGGRQRPQQRPLNTGPPERQLLPTPRELSQQSAAIAHERYKWEKYRCTVDIAVAQLTKQLKEYEKNPEKHPLYSEEWKKFWNRRYKELQAEKKDPQKHNFKPEWIEFWTKRMKDLHEEEVARKKDEIRTKMNLPVEGEERTDELREQYALRVPPANKRSRLDSKTGSAEAPILIDVNSDEEEDDYKGGQPMRRSNRSPRSSGRRSDYPEPRKRSTSRSHRSRSPISEDEFDGYSRSRSHRGPPMDHRGEWPGDGGKHRGPPPQRVDYDEWAKNYYGPNKKVFVRTEFDSDNTPLNFIAVCRLLTAFEEYLGSLGPKVIDLMAKALALEKVKANSADDLLLNEDNCMFLETVKEKLKGHMMAETIDPPKMVPIKKAVRNIARLLHEASKREQAAKPPEEEMSQDSLPVSDVATPAATSAPLASGNSLDKIAVAEQLAKLLVAQGKSDFTTDELEELINVYVAMAQMSRERNTIINAKTYLSSLPTPQPVAASVPLAVPKELTPASVVPVIAAPTKAPERARPEPTTGSSGVLAGGGGGARWNERKTDVPVRTGNFGSSMPDGLEDENSSSGTLENLTDSDLQTLLQSFKDLSNDEQMHLISYLRKLERTEPERVERLRRYVNFDAWNEPPKDGGGRAGVGDNDGRRDLHSRVSDMDEQSYTGHDDESSFDMFQLSGPTTGGAGGRKPPGQMPLSSSNNGGPQRQQLGQRAQQQQQQQRPTSAQQQQPPQQKAGNNMLVDSEDEDDYSYDDILRAASKNVSTIPSQQQGSKTPADAYDTSSSHSLRTNNETTGSGGAGAISLSDTQNLIANLMESLQKSVSDANSHKASPGSAGSSNATSYTNPITTIGTPGGDVPSASIPGKVTNSAANTSSMYPSFAQQQQQHQHQQQQGGQPGMPMHFGGPQGQPPMGGGHMQGPAGQMPAQFGGQYMYPGQMFGANAAAQQQMQQYGGYGNYGYY</sequence>
<evidence type="ECO:0000313" key="2">
    <source>
        <dbReference type="EnsemblMetazoa" id="ASTEI08205-PA"/>
    </source>
</evidence>
<dbReference type="VEuPathDB" id="VectorBase:ASTE005291"/>
<feature type="region of interest" description="Disordered" evidence="1">
    <location>
        <begin position="1168"/>
        <end position="1270"/>
    </location>
</feature>
<feature type="compositionally biased region" description="Polar residues" evidence="1">
    <location>
        <begin position="1212"/>
        <end position="1227"/>
    </location>
</feature>
<feature type="region of interest" description="Disordered" evidence="1">
    <location>
        <begin position="736"/>
        <end position="756"/>
    </location>
</feature>
<feature type="compositionally biased region" description="Basic and acidic residues" evidence="1">
    <location>
        <begin position="991"/>
        <end position="1003"/>
    </location>
</feature>
<feature type="region of interest" description="Disordered" evidence="1">
    <location>
        <begin position="292"/>
        <end position="380"/>
    </location>
</feature>
<dbReference type="OMA" id="IWCHICN"/>
<name>A0A182YIB9_ANOST</name>